<name>F0X0V7_9STRA</name>
<evidence type="ECO:0000313" key="1">
    <source>
        <dbReference type="EMBL" id="CCA27402.1"/>
    </source>
</evidence>
<organism evidence="1">
    <name type="scientific">Albugo laibachii Nc14</name>
    <dbReference type="NCBI Taxonomy" id="890382"/>
    <lineage>
        <taxon>Eukaryota</taxon>
        <taxon>Sar</taxon>
        <taxon>Stramenopiles</taxon>
        <taxon>Oomycota</taxon>
        <taxon>Peronosporomycetes</taxon>
        <taxon>Albuginales</taxon>
        <taxon>Albuginaceae</taxon>
        <taxon>Albugo</taxon>
    </lineage>
</organism>
<sequence>MFIPPPRLTASFRLDEILLSQHREAQTATWTIALDTRCDIVSIKNRGIKYHSLDQAVVLKLSGTAICGMGKQFLVQPFYRFGDKYFIELNKLLIGFSDDLIAGYLSLWVCPPCSPLSPNWASSTHGIKPFCSGPELRRLSCSPMRGKPQAQALLPDHSALDCGEEGCGESHHWFPAIQEYLSAHISQSPIAPSTRFIGLPKYQVIFRDLILSLEENQLPGAPTSLTRQINDIVDIVACTEEDESFFDLPTSPTDHQLAFSAFEEDDSHGISFAA</sequence>
<protein>
    <submittedName>
        <fullName evidence="1">AlNc14C526G12047 protein</fullName>
    </submittedName>
</protein>
<dbReference type="EMBL" id="FR824558">
    <property type="protein sequence ID" value="CCA27402.1"/>
    <property type="molecule type" value="Genomic_DNA"/>
</dbReference>
<reference evidence="1" key="1">
    <citation type="journal article" date="2011" name="PLoS Biol.">
        <title>Gene gain and loss during evolution of obligate parasitism in the white rust pathogen of Arabidopsis thaliana.</title>
        <authorList>
            <person name="Kemen E."/>
            <person name="Gardiner A."/>
            <person name="Schultz-Larsen T."/>
            <person name="Kemen A.C."/>
            <person name="Balmuth A.L."/>
            <person name="Robert-Seilaniantz A."/>
            <person name="Bailey K."/>
            <person name="Holub E."/>
            <person name="Studholme D.J."/>
            <person name="Maclean D."/>
            <person name="Jones J.D."/>
        </authorList>
    </citation>
    <scope>NUCLEOTIDE SEQUENCE</scope>
</reference>
<gene>
    <name evidence="1" type="primary">AlNc14C526G12047</name>
    <name evidence="1" type="ORF">ALNC14_135460</name>
</gene>
<dbReference type="AlphaFoldDB" id="F0X0V7"/>
<accession>F0X0V7</accession>
<dbReference type="HOGENOM" id="CLU_1017145_0_0_1"/>
<reference evidence="1" key="2">
    <citation type="submission" date="2011-02" db="EMBL/GenBank/DDBJ databases">
        <authorList>
            <person name="MacLean D."/>
        </authorList>
    </citation>
    <scope>NUCLEOTIDE SEQUENCE</scope>
</reference>
<proteinExistence type="predicted"/>